<dbReference type="InterPro" id="IPR007922">
    <property type="entry name" value="DciA-like"/>
</dbReference>
<organism evidence="1 2">
    <name type="scientific">Aquicella lusitana</name>
    <dbReference type="NCBI Taxonomy" id="254246"/>
    <lineage>
        <taxon>Bacteria</taxon>
        <taxon>Pseudomonadati</taxon>
        <taxon>Pseudomonadota</taxon>
        <taxon>Gammaproteobacteria</taxon>
        <taxon>Legionellales</taxon>
        <taxon>Coxiellaceae</taxon>
        <taxon>Aquicella</taxon>
    </lineage>
</organism>
<reference evidence="1 2" key="1">
    <citation type="submission" date="2018-07" db="EMBL/GenBank/DDBJ databases">
        <title>Genomic Encyclopedia of Type Strains, Phase IV (KMG-IV): sequencing the most valuable type-strain genomes for metagenomic binning, comparative biology and taxonomic classification.</title>
        <authorList>
            <person name="Goeker M."/>
        </authorList>
    </citation>
    <scope>NUCLEOTIDE SEQUENCE [LARGE SCALE GENOMIC DNA]</scope>
    <source>
        <strain evidence="1 2">DSM 16500</strain>
    </source>
</reference>
<accession>A0A370GNC7</accession>
<protein>
    <recommendedName>
        <fullName evidence="3">DUF721 domain-containing protein</fullName>
    </recommendedName>
</protein>
<dbReference type="EMBL" id="QQAX01000008">
    <property type="protein sequence ID" value="RDI44786.1"/>
    <property type="molecule type" value="Genomic_DNA"/>
</dbReference>
<dbReference type="RefSeq" id="WP_114834132.1">
    <property type="nucleotide sequence ID" value="NZ_LR699114.1"/>
</dbReference>
<dbReference type="OrthoDB" id="5660016at2"/>
<name>A0A370GNC7_9COXI</name>
<evidence type="ECO:0008006" key="3">
    <source>
        <dbReference type="Google" id="ProtNLM"/>
    </source>
</evidence>
<dbReference type="AlphaFoldDB" id="A0A370GNC7"/>
<dbReference type="Proteomes" id="UP000254720">
    <property type="component" value="Unassembled WGS sequence"/>
</dbReference>
<evidence type="ECO:0000313" key="1">
    <source>
        <dbReference type="EMBL" id="RDI44786.1"/>
    </source>
</evidence>
<gene>
    <name evidence="1" type="ORF">C8D86_10838</name>
</gene>
<keyword evidence="2" id="KW-1185">Reference proteome</keyword>
<proteinExistence type="predicted"/>
<sequence length="157" mass="17426">MDSKKANAYFDTSNHNLQSLLNKVKVLKALEEKIAVYLDPALRAFCQVANYSNRRLVILAANGSVATQLRFQAMDLLRKFKQDPALQEIQEIHCKVLPSLSQPASPPAKQSAAKMPPLSTETASIVREIASSLDDPKLREVMERIADRTASPKLPIK</sequence>
<comment type="caution">
    <text evidence="1">The sequence shown here is derived from an EMBL/GenBank/DDBJ whole genome shotgun (WGS) entry which is preliminary data.</text>
</comment>
<evidence type="ECO:0000313" key="2">
    <source>
        <dbReference type="Proteomes" id="UP000254720"/>
    </source>
</evidence>
<dbReference type="Pfam" id="PF05258">
    <property type="entry name" value="DciA"/>
    <property type="match status" value="1"/>
</dbReference>